<feature type="domain" description="RRM" evidence="2">
    <location>
        <begin position="17"/>
        <end position="100"/>
    </location>
</feature>
<dbReference type="AlphaFoldDB" id="A0A2P6QQY9"/>
<dbReference type="OMA" id="MFDDRPI"/>
<dbReference type="SUPFAM" id="SSF54928">
    <property type="entry name" value="RNA-binding domain, RBD"/>
    <property type="match status" value="1"/>
</dbReference>
<dbReference type="InterPro" id="IPR035979">
    <property type="entry name" value="RBD_domain_sf"/>
</dbReference>
<gene>
    <name evidence="3" type="ORF">RchiOBHm_Chr4g0393311</name>
</gene>
<dbReference type="CDD" id="cd00590">
    <property type="entry name" value="RRM_SF"/>
    <property type="match status" value="1"/>
</dbReference>
<organism evidence="3 4">
    <name type="scientific">Rosa chinensis</name>
    <name type="common">China rose</name>
    <dbReference type="NCBI Taxonomy" id="74649"/>
    <lineage>
        <taxon>Eukaryota</taxon>
        <taxon>Viridiplantae</taxon>
        <taxon>Streptophyta</taxon>
        <taxon>Embryophyta</taxon>
        <taxon>Tracheophyta</taxon>
        <taxon>Spermatophyta</taxon>
        <taxon>Magnoliopsida</taxon>
        <taxon>eudicotyledons</taxon>
        <taxon>Gunneridae</taxon>
        <taxon>Pentapetalae</taxon>
        <taxon>rosids</taxon>
        <taxon>fabids</taxon>
        <taxon>Rosales</taxon>
        <taxon>Rosaceae</taxon>
        <taxon>Rosoideae</taxon>
        <taxon>Rosoideae incertae sedis</taxon>
        <taxon>Rosa</taxon>
    </lineage>
</organism>
<dbReference type="Gene3D" id="3.30.70.330">
    <property type="match status" value="1"/>
</dbReference>
<dbReference type="EMBL" id="PDCK01000042">
    <property type="protein sequence ID" value="PRQ36592.1"/>
    <property type="molecule type" value="Genomic_DNA"/>
</dbReference>
<dbReference type="InterPro" id="IPR012677">
    <property type="entry name" value="Nucleotide-bd_a/b_plait_sf"/>
</dbReference>
<dbReference type="InterPro" id="IPR053316">
    <property type="entry name" value="Epigenetic_reg_gene_expr"/>
</dbReference>
<evidence type="ECO:0000313" key="3">
    <source>
        <dbReference type="EMBL" id="PRQ36592.1"/>
    </source>
</evidence>
<keyword evidence="4" id="KW-1185">Reference proteome</keyword>
<comment type="caution">
    <text evidence="3">The sequence shown here is derived from an EMBL/GenBank/DDBJ whole genome shotgun (WGS) entry which is preliminary data.</text>
</comment>
<evidence type="ECO:0000256" key="1">
    <source>
        <dbReference type="PROSITE-ProRule" id="PRU00176"/>
    </source>
</evidence>
<protein>
    <submittedName>
        <fullName evidence="3">Putative nucleotide-binding alpha-beta plait domain-containing protein</fullName>
    </submittedName>
</protein>
<dbReference type="STRING" id="74649.A0A2P6QQY9"/>
<dbReference type="PANTHER" id="PTHR36309:SF1">
    <property type="entry name" value="RNA-BINDING (RRM_RBD_RNP MOTIFS) FAMILY PROTEIN"/>
    <property type="match status" value="1"/>
</dbReference>
<evidence type="ECO:0000259" key="2">
    <source>
        <dbReference type="PROSITE" id="PS50102"/>
    </source>
</evidence>
<dbReference type="PROSITE" id="PS50102">
    <property type="entry name" value="RRM"/>
    <property type="match status" value="1"/>
</dbReference>
<name>A0A2P6QQY9_ROSCH</name>
<dbReference type="InterPro" id="IPR000504">
    <property type="entry name" value="RRM_dom"/>
</dbReference>
<reference evidence="3 4" key="1">
    <citation type="journal article" date="2018" name="Nat. Genet.">
        <title>The Rosa genome provides new insights in the design of modern roses.</title>
        <authorList>
            <person name="Bendahmane M."/>
        </authorList>
    </citation>
    <scope>NUCLEOTIDE SEQUENCE [LARGE SCALE GENOMIC DNA]</scope>
    <source>
        <strain evidence="4">cv. Old Blush</strain>
    </source>
</reference>
<dbReference type="PANTHER" id="PTHR36309">
    <property type="entry name" value="RNA-BINDING (RRM/RBD/RNP MOTIFS) FAMILY PROTEIN"/>
    <property type="match status" value="1"/>
</dbReference>
<dbReference type="OrthoDB" id="1913496at2759"/>
<accession>A0A2P6QQY9</accession>
<dbReference type="GO" id="GO:0003723">
    <property type="term" value="F:RNA binding"/>
    <property type="evidence" value="ECO:0007669"/>
    <property type="project" value="UniProtKB-UniRule"/>
</dbReference>
<dbReference type="Pfam" id="PF00076">
    <property type="entry name" value="RRM_1"/>
    <property type="match status" value="1"/>
</dbReference>
<dbReference type="Gramene" id="PRQ36592">
    <property type="protein sequence ID" value="PRQ36592"/>
    <property type="gene ID" value="RchiOBHm_Chr4g0393311"/>
</dbReference>
<evidence type="ECO:0000313" key="4">
    <source>
        <dbReference type="Proteomes" id="UP000238479"/>
    </source>
</evidence>
<dbReference type="Proteomes" id="UP000238479">
    <property type="component" value="Chromosome 4"/>
</dbReference>
<sequence>MEASEAQYAEFEEKVKRTVYLDNLSPQVNESIVKQALDQFGNVKSVQFIPNYLESKNVPQCALIEMENPTEVNAIVSDIAQKPFMIGGMPRPVRARKAKMEMFDDRPVKPGRTIQFRWLEPNDPDFEVAKKLKELAKIHAVEAEYVLKKQLEDEEKLEKQHQESLKATHKKYKMIDSVIADGTTRQLARGYHLRVADD</sequence>
<keyword evidence="1" id="KW-0694">RNA-binding</keyword>
<proteinExistence type="predicted"/>